<sequence>MTQSHIESPNRLIGNYKNITQDPTEAKKKFLMELVYSGLDKSCRRKMIQKNGYASRIAANIAIFETFQSVRFEAVIGTIQNFISFE</sequence>
<dbReference type="AlphaFoldDB" id="A0A9N9EIY9"/>
<dbReference type="Proteomes" id="UP000789342">
    <property type="component" value="Unassembled WGS sequence"/>
</dbReference>
<evidence type="ECO:0000313" key="1">
    <source>
        <dbReference type="EMBL" id="CAG8675898.1"/>
    </source>
</evidence>
<organism evidence="1 2">
    <name type="scientific">Acaulospora morrowiae</name>
    <dbReference type="NCBI Taxonomy" id="94023"/>
    <lineage>
        <taxon>Eukaryota</taxon>
        <taxon>Fungi</taxon>
        <taxon>Fungi incertae sedis</taxon>
        <taxon>Mucoromycota</taxon>
        <taxon>Glomeromycotina</taxon>
        <taxon>Glomeromycetes</taxon>
        <taxon>Diversisporales</taxon>
        <taxon>Acaulosporaceae</taxon>
        <taxon>Acaulospora</taxon>
    </lineage>
</organism>
<evidence type="ECO:0000313" key="2">
    <source>
        <dbReference type="Proteomes" id="UP000789342"/>
    </source>
</evidence>
<proteinExistence type="predicted"/>
<comment type="caution">
    <text evidence="1">The sequence shown here is derived from an EMBL/GenBank/DDBJ whole genome shotgun (WGS) entry which is preliminary data.</text>
</comment>
<gene>
    <name evidence="1" type="ORF">AMORRO_LOCUS11027</name>
</gene>
<accession>A0A9N9EIY9</accession>
<name>A0A9N9EIY9_9GLOM</name>
<protein>
    <submittedName>
        <fullName evidence="1">10398_t:CDS:1</fullName>
    </submittedName>
</protein>
<dbReference type="EMBL" id="CAJVPV010013210">
    <property type="protein sequence ID" value="CAG8675898.1"/>
    <property type="molecule type" value="Genomic_DNA"/>
</dbReference>
<reference evidence="1" key="1">
    <citation type="submission" date="2021-06" db="EMBL/GenBank/DDBJ databases">
        <authorList>
            <person name="Kallberg Y."/>
            <person name="Tangrot J."/>
            <person name="Rosling A."/>
        </authorList>
    </citation>
    <scope>NUCLEOTIDE SEQUENCE</scope>
    <source>
        <strain evidence="1">CL551</strain>
    </source>
</reference>
<keyword evidence="2" id="KW-1185">Reference proteome</keyword>